<dbReference type="AlphaFoldDB" id="A0A6A3WHV9"/>
<evidence type="ECO:0000256" key="1">
    <source>
        <dbReference type="SAM" id="MobiDB-lite"/>
    </source>
</evidence>
<dbReference type="EMBL" id="QXGD01002031">
    <property type="protein sequence ID" value="KAE9194753.1"/>
    <property type="molecule type" value="Genomic_DNA"/>
</dbReference>
<evidence type="ECO:0000313" key="4">
    <source>
        <dbReference type="EMBL" id="KAE9290286.1"/>
    </source>
</evidence>
<dbReference type="EMBL" id="QXGB01002217">
    <property type="protein sequence ID" value="KAE9180211.1"/>
    <property type="molecule type" value="Genomic_DNA"/>
</dbReference>
<evidence type="ECO:0000313" key="6">
    <source>
        <dbReference type="Proteomes" id="UP000437068"/>
    </source>
</evidence>
<accession>A0A6A3WHV9</accession>
<reference evidence="5 6" key="1">
    <citation type="submission" date="2018-08" db="EMBL/GenBank/DDBJ databases">
        <title>Genomic investigation of the strawberry pathogen Phytophthora fragariae indicates pathogenicity is determined by transcriptional variation in three key races.</title>
        <authorList>
            <person name="Adams T.M."/>
            <person name="Armitage A.D."/>
            <person name="Sobczyk M.K."/>
            <person name="Bates H.J."/>
            <person name="Dunwell J.M."/>
            <person name="Nellist C.F."/>
            <person name="Harrison R.J."/>
        </authorList>
    </citation>
    <scope>NUCLEOTIDE SEQUENCE [LARGE SCALE GENOMIC DNA]</scope>
    <source>
        <strain evidence="4 6">A4</strain>
        <strain evidence="3 7">BC-1</strain>
        <strain evidence="2 5">NOV-27</strain>
    </source>
</reference>
<dbReference type="Proteomes" id="UP000437068">
    <property type="component" value="Unassembled WGS sequence"/>
</dbReference>
<feature type="region of interest" description="Disordered" evidence="1">
    <location>
        <begin position="1"/>
        <end position="77"/>
    </location>
</feature>
<feature type="compositionally biased region" description="Basic and acidic residues" evidence="1">
    <location>
        <begin position="1"/>
        <end position="10"/>
    </location>
</feature>
<evidence type="ECO:0000313" key="7">
    <source>
        <dbReference type="Proteomes" id="UP000440367"/>
    </source>
</evidence>
<dbReference type="EMBL" id="QXGE01001620">
    <property type="protein sequence ID" value="KAE9290286.1"/>
    <property type="molecule type" value="Genomic_DNA"/>
</dbReference>
<proteinExistence type="predicted"/>
<name>A0A6A3WHV9_9STRA</name>
<sequence length="108" mass="11589">MMLEPSEREGVPCPGDLVNNWNTGGVTGSSVLWQRDLEREGSGRHGAASTPGVQEHPIPSSRPHAGGLRIREGGSSEEALEVSRRPLNLYHPLSPRVGFGAHAWADSK</sequence>
<comment type="caution">
    <text evidence="2">The sequence shown here is derived from an EMBL/GenBank/DDBJ whole genome shotgun (WGS) entry which is preliminary data.</text>
</comment>
<dbReference type="Proteomes" id="UP000433483">
    <property type="component" value="Unassembled WGS sequence"/>
</dbReference>
<evidence type="ECO:0000313" key="5">
    <source>
        <dbReference type="Proteomes" id="UP000433483"/>
    </source>
</evidence>
<evidence type="ECO:0000313" key="2">
    <source>
        <dbReference type="EMBL" id="KAE9180211.1"/>
    </source>
</evidence>
<gene>
    <name evidence="4" type="ORF">PF001_g19669</name>
    <name evidence="3" type="ORF">PF002_g23508</name>
    <name evidence="2" type="ORF">PF005_g23376</name>
</gene>
<feature type="compositionally biased region" description="Polar residues" evidence="1">
    <location>
        <begin position="19"/>
        <end position="32"/>
    </location>
</feature>
<keyword evidence="5" id="KW-1185">Reference proteome</keyword>
<organism evidence="2 5">
    <name type="scientific">Phytophthora fragariae</name>
    <dbReference type="NCBI Taxonomy" id="53985"/>
    <lineage>
        <taxon>Eukaryota</taxon>
        <taxon>Sar</taxon>
        <taxon>Stramenopiles</taxon>
        <taxon>Oomycota</taxon>
        <taxon>Peronosporomycetes</taxon>
        <taxon>Peronosporales</taxon>
        <taxon>Peronosporaceae</taxon>
        <taxon>Phytophthora</taxon>
    </lineage>
</organism>
<protein>
    <submittedName>
        <fullName evidence="2">Uncharacterized protein</fullName>
    </submittedName>
</protein>
<evidence type="ECO:0000313" key="3">
    <source>
        <dbReference type="EMBL" id="KAE9194753.1"/>
    </source>
</evidence>
<dbReference type="Proteomes" id="UP000440367">
    <property type="component" value="Unassembled WGS sequence"/>
</dbReference>